<feature type="region of interest" description="Disordered" evidence="1">
    <location>
        <begin position="343"/>
        <end position="365"/>
    </location>
</feature>
<feature type="compositionally biased region" description="Polar residues" evidence="1">
    <location>
        <begin position="37"/>
        <end position="49"/>
    </location>
</feature>
<feature type="region of interest" description="Disordered" evidence="1">
    <location>
        <begin position="1126"/>
        <end position="1150"/>
    </location>
</feature>
<feature type="compositionally biased region" description="Low complexity" evidence="1">
    <location>
        <begin position="489"/>
        <end position="502"/>
    </location>
</feature>
<feature type="compositionally biased region" description="Low complexity" evidence="1">
    <location>
        <begin position="121"/>
        <end position="134"/>
    </location>
</feature>
<keyword evidence="3" id="KW-1185">Reference proteome</keyword>
<feature type="compositionally biased region" description="Polar residues" evidence="1">
    <location>
        <begin position="65"/>
        <end position="84"/>
    </location>
</feature>
<feature type="compositionally biased region" description="Polar residues" evidence="1">
    <location>
        <begin position="343"/>
        <end position="353"/>
    </location>
</feature>
<feature type="region of interest" description="Disordered" evidence="1">
    <location>
        <begin position="768"/>
        <end position="787"/>
    </location>
</feature>
<evidence type="ECO:0000313" key="3">
    <source>
        <dbReference type="Proteomes" id="UP001652624"/>
    </source>
</evidence>
<feature type="region of interest" description="Disordered" evidence="1">
    <location>
        <begin position="1"/>
        <end position="213"/>
    </location>
</feature>
<dbReference type="GeneID" id="132536342"/>
<evidence type="ECO:0000313" key="4">
    <source>
        <dbReference type="RefSeq" id="XP_060039998.1"/>
    </source>
</evidence>
<reference evidence="4" key="1">
    <citation type="submission" date="2025-08" db="UniProtKB">
        <authorList>
            <consortium name="RefSeq"/>
        </authorList>
    </citation>
    <scope>IDENTIFICATION</scope>
</reference>
<dbReference type="PANTHER" id="PTHR14672">
    <property type="entry name" value="MUCIN-16"/>
    <property type="match status" value="1"/>
</dbReference>
<dbReference type="Gene3D" id="3.30.70.960">
    <property type="entry name" value="SEA domain"/>
    <property type="match status" value="3"/>
</dbReference>
<proteinExistence type="predicted"/>
<feature type="compositionally biased region" description="Polar residues" evidence="1">
    <location>
        <begin position="92"/>
        <end position="115"/>
    </location>
</feature>
<dbReference type="PROSITE" id="PS50024">
    <property type="entry name" value="SEA"/>
    <property type="match status" value="3"/>
</dbReference>
<feature type="compositionally biased region" description="Polar residues" evidence="1">
    <location>
        <begin position="503"/>
        <end position="518"/>
    </location>
</feature>
<feature type="compositionally biased region" description="Polar residues" evidence="1">
    <location>
        <begin position="430"/>
        <end position="454"/>
    </location>
</feature>
<accession>A0ABM3WTU9</accession>
<feature type="compositionally biased region" description="Polar residues" evidence="1">
    <location>
        <begin position="204"/>
        <end position="213"/>
    </location>
</feature>
<feature type="compositionally biased region" description="Polar residues" evidence="1">
    <location>
        <begin position="176"/>
        <end position="192"/>
    </location>
</feature>
<feature type="compositionally biased region" description="Pro residues" evidence="1">
    <location>
        <begin position="1130"/>
        <end position="1139"/>
    </location>
</feature>
<feature type="domain" description="SEA" evidence="2">
    <location>
        <begin position="1308"/>
        <end position="1429"/>
    </location>
</feature>
<feature type="compositionally biased region" description="Polar residues" evidence="1">
    <location>
        <begin position="150"/>
        <end position="165"/>
    </location>
</feature>
<name>A0ABM3WTU9_ERIEU</name>
<feature type="region of interest" description="Disordered" evidence="1">
    <location>
        <begin position="377"/>
        <end position="398"/>
    </location>
</feature>
<feature type="compositionally biased region" description="Polar residues" evidence="1">
    <location>
        <begin position="8"/>
        <end position="29"/>
    </location>
</feature>
<protein>
    <submittedName>
        <fullName evidence="4">Mucin-16-like isoform X1</fullName>
    </submittedName>
</protein>
<feature type="domain" description="SEA" evidence="2">
    <location>
        <begin position="996"/>
        <end position="1117"/>
    </location>
</feature>
<dbReference type="Pfam" id="PF01390">
    <property type="entry name" value="SEA"/>
    <property type="match status" value="3"/>
</dbReference>
<dbReference type="RefSeq" id="XP_060039998.1">
    <property type="nucleotide sequence ID" value="XM_060184015.1"/>
</dbReference>
<dbReference type="SUPFAM" id="SSF82671">
    <property type="entry name" value="SEA domain"/>
    <property type="match status" value="3"/>
</dbReference>
<feature type="compositionally biased region" description="Low complexity" evidence="1">
    <location>
        <begin position="458"/>
        <end position="477"/>
    </location>
</feature>
<sequence>MFPGGPGMSTSQATSLGTKASSAVPTMPTSPGRPRISASQDTILGTGASSAVPATPMSFSRPGISISQTTSQGTDASSAVSATPMSPGEPGMSTSKTIILGTESSSAVPTMTTSPGRPGISTSETTSQGTESSSAVPITPTSPGGPGMSASKTTSLWTEASSAVPTTPMFPGGSGMSTSKTTILETEASSAVPTMPKSPGRPGISTSQATSLGTDVHVITPTPNVSPREPATTAFWVTHSESQSFSGLPVLPGSPEVPGVTISLATSSGEEAGTATLPILTDYPHDSAERTTALWLTSSGIEVSSTVPILNVSSGESARTASWNTDHTETGLLISNITPDVLQNESETTSRVGTTPGAGASSTILDTSLLPSVPGVATSSVTSSGTKTSTVVPTLTSSPHELETSALMGTHPETEASSAVPTTHGPPGKSETTISWVTHLTETNPTVSRTTSRVSHGASETASPVATSSTVSTLTVSPGAPGMVTSQATGSVTDTTSVVTSTQPYSPEEPTTTDFTATQPELPVSSTILTPAVSSVAASVTSVITSSESETNWTFLTGSSQEPETTATRAASSEREASSTAPTLTVSTGGPNATTLWPTSPTDAITHPGTEASSAMPAPTVFSPVPELVTKLVTIFGAETSTTASVLTDSPYAPDTIASEGETKSATPALTGLPDTSRATTLGVTLVSETRPTVLRTTPIGPNGESDTTLPVTKTSSTMPISIVTSGVPASMTSKVMSSEVTTATRTMSGTHTTDLAVTHLSAEVSTTISGPFPETTPSSPMSPKMEANTTLPALTTKPSLTTTLVMETSQAALGSTLGVPTESPSLSTETGTVISASTLSPGFSETTSYLYVTSPASEASTGSPSLTIFPGGLQHVSTSESYTVAATETETSPPTTSVEYPEFKTIPGNTVPLVTSETPRPSKPQQGQGLSLTTVLQTSALRTTDLTAISSRPTGTKMSATSSSLVGSSVAPLSTAGMSTSASVNVTPETTAVPFLLPFSINFTITNLHYQEDMGNSDSEIFSATERHLQLLLAPLLQNSTVGSLYRRCTVSLLRADKNGRSTRVGTLCTYQPAPTGFRLDREQLYWELSQQTHGVTQLGPYTLDPDSLYVNGYNHRYGMSTANAPATPSFPPAPPDAVTPTPSSPGTGPALAPFTLNFTLTNLFFVPDMAQPGSTVFTSTQRTLTRLLGPLFKNTSVGSLFAGCRVTLLRPEKHKSGTRVDAVCTYRPDPLGPGLDREQLFWELSRETHGVTQLGFYTLDPNSLYVNGYNQHIWTPATNTPGTSVFSEEPSTPWPSVLSSTMASPSLVPFTLNFTIINLRYTEDMEPPGSVMFNTTERILNRLLKLVFQNSSLGPLYTGCKLTLLRPVSNRKATGVDAVCTYHPNSMGAAVNREKLYWELSQETQGVTKLGPFFLDRDSLYVNGKYVAFLKPQHETKNLEMNSTYEPAVDISFF</sequence>
<dbReference type="PANTHER" id="PTHR14672:SF1">
    <property type="entry name" value="MUCIN-16"/>
    <property type="match status" value="1"/>
</dbReference>
<feature type="compositionally biased region" description="Polar residues" evidence="1">
    <location>
        <begin position="584"/>
        <end position="603"/>
    </location>
</feature>
<feature type="region of interest" description="Disordered" evidence="1">
    <location>
        <begin position="557"/>
        <end position="619"/>
    </location>
</feature>
<feature type="compositionally biased region" description="Low complexity" evidence="1">
    <location>
        <begin position="1140"/>
        <end position="1150"/>
    </location>
</feature>
<dbReference type="InterPro" id="IPR000082">
    <property type="entry name" value="SEA_dom"/>
</dbReference>
<evidence type="ECO:0000256" key="1">
    <source>
        <dbReference type="SAM" id="MobiDB-lite"/>
    </source>
</evidence>
<feature type="domain" description="SEA" evidence="2">
    <location>
        <begin position="1152"/>
        <end position="1273"/>
    </location>
</feature>
<feature type="region of interest" description="Disordered" evidence="1">
    <location>
        <begin position="412"/>
        <end position="518"/>
    </location>
</feature>
<dbReference type="Proteomes" id="UP001652624">
    <property type="component" value="Unplaced"/>
</dbReference>
<evidence type="ECO:0000259" key="2">
    <source>
        <dbReference type="PROSITE" id="PS50024"/>
    </source>
</evidence>
<organism evidence="3 4">
    <name type="scientific">Erinaceus europaeus</name>
    <name type="common">Western European hedgehog</name>
    <dbReference type="NCBI Taxonomy" id="9365"/>
    <lineage>
        <taxon>Eukaryota</taxon>
        <taxon>Metazoa</taxon>
        <taxon>Chordata</taxon>
        <taxon>Craniata</taxon>
        <taxon>Vertebrata</taxon>
        <taxon>Euteleostomi</taxon>
        <taxon>Mammalia</taxon>
        <taxon>Eutheria</taxon>
        <taxon>Laurasiatheria</taxon>
        <taxon>Eulipotyphla</taxon>
        <taxon>Erinaceidae</taxon>
        <taxon>Erinaceinae</taxon>
        <taxon>Erinaceus</taxon>
    </lineage>
</organism>
<dbReference type="InterPro" id="IPR028850">
    <property type="entry name" value="MUC16"/>
</dbReference>
<feature type="compositionally biased region" description="Low complexity" evidence="1">
    <location>
        <begin position="887"/>
        <end position="899"/>
    </location>
</feature>
<gene>
    <name evidence="4" type="primary">LOC132536342</name>
</gene>
<feature type="compositionally biased region" description="Low complexity" evidence="1">
    <location>
        <begin position="562"/>
        <end position="571"/>
    </location>
</feature>
<dbReference type="InterPro" id="IPR036364">
    <property type="entry name" value="SEA_dom_sf"/>
</dbReference>
<feature type="region of interest" description="Disordered" evidence="1">
    <location>
        <begin position="887"/>
        <end position="908"/>
    </location>
</feature>